<evidence type="ECO:0000313" key="4">
    <source>
        <dbReference type="EMBL" id="KAE8974748.1"/>
    </source>
</evidence>
<evidence type="ECO:0000313" key="13">
    <source>
        <dbReference type="Proteomes" id="UP000437068"/>
    </source>
</evidence>
<evidence type="ECO:0000313" key="12">
    <source>
        <dbReference type="Proteomes" id="UP000433483"/>
    </source>
</evidence>
<dbReference type="EMBL" id="QXGA01002948">
    <property type="protein sequence ID" value="KAE9089668.1"/>
    <property type="molecule type" value="Genomic_DNA"/>
</dbReference>
<dbReference type="OrthoDB" id="118115at2759"/>
<evidence type="ECO:0000313" key="15">
    <source>
        <dbReference type="Proteomes" id="UP000440732"/>
    </source>
</evidence>
<dbReference type="EMBL" id="QXGE01003044">
    <property type="protein sequence ID" value="KAE9277449.1"/>
    <property type="molecule type" value="Genomic_DNA"/>
</dbReference>
<dbReference type="GO" id="GO:0005737">
    <property type="term" value="C:cytoplasm"/>
    <property type="evidence" value="ECO:0007669"/>
    <property type="project" value="TreeGrafter"/>
</dbReference>
<dbReference type="Proteomes" id="UP000433483">
    <property type="component" value="Unassembled WGS sequence"/>
</dbReference>
<evidence type="ECO:0000313" key="5">
    <source>
        <dbReference type="EMBL" id="KAE9073074.1"/>
    </source>
</evidence>
<reference evidence="11 12" key="1">
    <citation type="submission" date="2018-08" db="EMBL/GenBank/DDBJ databases">
        <title>Genomic investigation of the strawberry pathogen Phytophthora fragariae indicates pathogenicity is determined by transcriptional variation in three key races.</title>
        <authorList>
            <person name="Adams T.M."/>
            <person name="Armitage A.D."/>
            <person name="Sobczyk M.K."/>
            <person name="Bates H.J."/>
            <person name="Dunwell J.M."/>
            <person name="Nellist C.F."/>
            <person name="Harrison R.J."/>
        </authorList>
    </citation>
    <scope>NUCLEOTIDE SEQUENCE [LARGE SCALE GENOMIC DNA]</scope>
    <source>
        <strain evidence="9 13">A4</strain>
        <strain evidence="8 14">BC-1</strain>
        <strain evidence="7 12">NOV-27</strain>
        <strain evidence="6 15">NOV-5</strain>
        <strain evidence="5 16">NOV-71</strain>
        <strain evidence="10 18">NOV-77</strain>
        <strain evidence="3 11">NOV-9</strain>
        <strain evidence="4 17">SCRP245</strain>
    </source>
</reference>
<dbReference type="Proteomes" id="UP000440367">
    <property type="component" value="Unassembled WGS sequence"/>
</dbReference>
<gene>
    <name evidence="9" type="ORF">PF001_g25651</name>
    <name evidence="8" type="ORF">PF002_g26935</name>
    <name evidence="7" type="ORF">PF005_g25925</name>
    <name evidence="6" type="ORF">PF006_g25310</name>
    <name evidence="5" type="ORF">PF007_g25946</name>
    <name evidence="10" type="ORF">PF008_g25508</name>
    <name evidence="3" type="ORF">PF009_g26635</name>
    <name evidence="4" type="ORF">PF011_g24747</name>
</gene>
<comment type="caution">
    <text evidence="6">The sequence shown here is derived from an EMBL/GenBank/DDBJ whole genome shotgun (WGS) entry which is preliminary data.</text>
</comment>
<evidence type="ECO:0000256" key="1">
    <source>
        <dbReference type="ARBA" id="ARBA00022741"/>
    </source>
</evidence>
<evidence type="ECO:0000313" key="18">
    <source>
        <dbReference type="Proteomes" id="UP000486351"/>
    </source>
</evidence>
<dbReference type="EMBL" id="QXGB01002889">
    <property type="protein sequence ID" value="KAE9174280.1"/>
    <property type="molecule type" value="Genomic_DNA"/>
</dbReference>
<dbReference type="Gene3D" id="1.10.510.10">
    <property type="entry name" value="Transferase(Phosphotransferase) domain 1"/>
    <property type="match status" value="1"/>
</dbReference>
<dbReference type="EMBL" id="QXGF01002874">
    <property type="protein sequence ID" value="KAE8923109.1"/>
    <property type="molecule type" value="Genomic_DNA"/>
</dbReference>
<evidence type="ECO:0000313" key="8">
    <source>
        <dbReference type="EMBL" id="KAE9182645.1"/>
    </source>
</evidence>
<protein>
    <recommendedName>
        <fullName evidence="2">Protein kinase domain-containing protein</fullName>
    </recommendedName>
</protein>
<dbReference type="InterPro" id="IPR011009">
    <property type="entry name" value="Kinase-like_dom_sf"/>
</dbReference>
<evidence type="ECO:0000259" key="2">
    <source>
        <dbReference type="PROSITE" id="PS50011"/>
    </source>
</evidence>
<evidence type="ECO:0000313" key="10">
    <source>
        <dbReference type="EMBL" id="KAE9290758.1"/>
    </source>
</evidence>
<proteinExistence type="predicted"/>
<dbReference type="AlphaFoldDB" id="A0A6A3R554"/>
<dbReference type="InterPro" id="IPR000719">
    <property type="entry name" value="Prot_kinase_dom"/>
</dbReference>
<dbReference type="PANTHER" id="PTHR22967">
    <property type="entry name" value="SERINE/THREONINE PROTEIN KINASE"/>
    <property type="match status" value="1"/>
</dbReference>
<organism evidence="6 15">
    <name type="scientific">Phytophthora fragariae</name>
    <dbReference type="NCBI Taxonomy" id="53985"/>
    <lineage>
        <taxon>Eukaryota</taxon>
        <taxon>Sar</taxon>
        <taxon>Stramenopiles</taxon>
        <taxon>Oomycota</taxon>
        <taxon>Peronosporomycetes</taxon>
        <taxon>Peronosporales</taxon>
        <taxon>Peronosporaceae</taxon>
        <taxon>Phytophthora</taxon>
    </lineage>
</organism>
<evidence type="ECO:0000313" key="11">
    <source>
        <dbReference type="Proteomes" id="UP000429523"/>
    </source>
</evidence>
<dbReference type="PROSITE" id="PS50011">
    <property type="entry name" value="PROTEIN_KINASE_DOM"/>
    <property type="match status" value="1"/>
</dbReference>
<evidence type="ECO:0000313" key="14">
    <source>
        <dbReference type="Proteomes" id="UP000440367"/>
    </source>
</evidence>
<dbReference type="GO" id="GO:0004674">
    <property type="term" value="F:protein serine/threonine kinase activity"/>
    <property type="evidence" value="ECO:0007669"/>
    <property type="project" value="TreeGrafter"/>
</dbReference>
<dbReference type="EMBL" id="QXFZ01002874">
    <property type="protein sequence ID" value="KAE9073074.1"/>
    <property type="molecule type" value="Genomic_DNA"/>
</dbReference>
<evidence type="ECO:0000313" key="7">
    <source>
        <dbReference type="EMBL" id="KAE9174280.1"/>
    </source>
</evidence>
<dbReference type="Proteomes" id="UP000437068">
    <property type="component" value="Unassembled WGS sequence"/>
</dbReference>
<feature type="domain" description="Protein kinase" evidence="2">
    <location>
        <begin position="1"/>
        <end position="213"/>
    </location>
</feature>
<sequence length="213" mass="23429">MHRQTFQREVAVNRALGSHPNIVQFLKSFSIANTEGEQRHIIVMPFFARSAADLLAQHSPVDPVELGALTTIARDCVSALCHIHAKKFCFADLKPANIMLHCGEQGGATLVDFGGAVRIGDPIVEITDEFCLDVAIVQGSELLDWTCLGTTLAQLAGIDITQFSWRQDLVVFLNDGCYSVDKRVERLILSCLVEPCRSRIEAALAPLLYFCKA</sequence>
<dbReference type="Proteomes" id="UP000441208">
    <property type="component" value="Unassembled WGS sequence"/>
</dbReference>
<dbReference type="EMBL" id="QXFY01002917">
    <property type="protein sequence ID" value="KAE9290758.1"/>
    <property type="molecule type" value="Genomic_DNA"/>
</dbReference>
<dbReference type="Pfam" id="PF00069">
    <property type="entry name" value="Pkinase"/>
    <property type="match status" value="1"/>
</dbReference>
<dbReference type="SUPFAM" id="SSF56112">
    <property type="entry name" value="Protein kinase-like (PK-like)"/>
    <property type="match status" value="1"/>
</dbReference>
<dbReference type="EMBL" id="QXGD01002914">
    <property type="protein sequence ID" value="KAE9182645.1"/>
    <property type="molecule type" value="Genomic_DNA"/>
</dbReference>
<evidence type="ECO:0000313" key="3">
    <source>
        <dbReference type="EMBL" id="KAE8923109.1"/>
    </source>
</evidence>
<evidence type="ECO:0000313" key="6">
    <source>
        <dbReference type="EMBL" id="KAE9089668.1"/>
    </source>
</evidence>
<dbReference type="Proteomes" id="UP000429523">
    <property type="component" value="Unassembled WGS sequence"/>
</dbReference>
<dbReference type="SMART" id="SM00220">
    <property type="entry name" value="S_TKc"/>
    <property type="match status" value="1"/>
</dbReference>
<dbReference type="Proteomes" id="UP000460718">
    <property type="component" value="Unassembled WGS sequence"/>
</dbReference>
<evidence type="ECO:0000313" key="17">
    <source>
        <dbReference type="Proteomes" id="UP000460718"/>
    </source>
</evidence>
<dbReference type="EMBL" id="QXFW01002870">
    <property type="protein sequence ID" value="KAE8974748.1"/>
    <property type="molecule type" value="Genomic_DNA"/>
</dbReference>
<keyword evidence="1" id="KW-0547">Nucleotide-binding</keyword>
<name>A0A6A3R554_9STRA</name>
<dbReference type="GO" id="GO:0005524">
    <property type="term" value="F:ATP binding"/>
    <property type="evidence" value="ECO:0007669"/>
    <property type="project" value="InterPro"/>
</dbReference>
<evidence type="ECO:0000313" key="16">
    <source>
        <dbReference type="Proteomes" id="UP000441208"/>
    </source>
</evidence>
<accession>A0A6A3R554</accession>
<dbReference type="Proteomes" id="UP000440732">
    <property type="component" value="Unassembled WGS sequence"/>
</dbReference>
<keyword evidence="12" id="KW-1185">Reference proteome</keyword>
<dbReference type="Proteomes" id="UP000486351">
    <property type="component" value="Unassembled WGS sequence"/>
</dbReference>
<evidence type="ECO:0000313" key="9">
    <source>
        <dbReference type="EMBL" id="KAE9277449.1"/>
    </source>
</evidence>